<keyword evidence="11" id="KW-1185">Reference proteome</keyword>
<evidence type="ECO:0000256" key="2">
    <source>
        <dbReference type="ARBA" id="ARBA00022692"/>
    </source>
</evidence>
<keyword evidence="7" id="KW-0325">Glycoprotein</keyword>
<dbReference type="Ensembl" id="ENSOKIT00005013762.1">
    <property type="protein sequence ID" value="ENSOKIP00005012895.1"/>
    <property type="gene ID" value="ENSOKIG00005005783.1"/>
</dbReference>
<evidence type="ECO:0000313" key="10">
    <source>
        <dbReference type="Ensembl" id="ENSOKIP00005012895.1"/>
    </source>
</evidence>
<dbReference type="Pfam" id="PF08357">
    <property type="entry name" value="SEFIR"/>
    <property type="match status" value="1"/>
</dbReference>
<keyword evidence="2 8" id="KW-0812">Transmembrane</keyword>
<dbReference type="InterPro" id="IPR039465">
    <property type="entry name" value="IL-17_rcpt-like"/>
</dbReference>
<keyword evidence="3" id="KW-0732">Signal</keyword>
<keyword evidence="4 8" id="KW-1133">Transmembrane helix</keyword>
<dbReference type="PANTHER" id="PTHR15583">
    <property type="entry name" value="INTERLEUKIN-17 RECEPTOR"/>
    <property type="match status" value="1"/>
</dbReference>
<dbReference type="GeneTree" id="ENSGT00940000168503"/>
<evidence type="ECO:0000256" key="8">
    <source>
        <dbReference type="SAM" id="Phobius"/>
    </source>
</evidence>
<proteinExistence type="predicted"/>
<dbReference type="GO" id="GO:0016020">
    <property type="term" value="C:membrane"/>
    <property type="evidence" value="ECO:0007669"/>
    <property type="project" value="UniProtKB-SubCell"/>
</dbReference>
<dbReference type="InterPro" id="IPR013568">
    <property type="entry name" value="SEFIR_dom"/>
</dbReference>
<dbReference type="Gene3D" id="3.40.50.11530">
    <property type="match status" value="1"/>
</dbReference>
<gene>
    <name evidence="10" type="primary">LOC109892640</name>
</gene>
<feature type="transmembrane region" description="Helical" evidence="8">
    <location>
        <begin position="190"/>
        <end position="209"/>
    </location>
</feature>
<feature type="domain" description="SEFIR" evidence="9">
    <location>
        <begin position="249"/>
        <end position="429"/>
    </location>
</feature>
<keyword evidence="5 8" id="KW-0472">Membrane</keyword>
<evidence type="ECO:0000256" key="6">
    <source>
        <dbReference type="ARBA" id="ARBA00023170"/>
    </source>
</evidence>
<evidence type="ECO:0000256" key="5">
    <source>
        <dbReference type="ARBA" id="ARBA00023136"/>
    </source>
</evidence>
<keyword evidence="6" id="KW-0675">Receptor</keyword>
<name>A0A8C7CX45_ONCKI</name>
<evidence type="ECO:0000256" key="1">
    <source>
        <dbReference type="ARBA" id="ARBA00004479"/>
    </source>
</evidence>
<dbReference type="PANTHER" id="PTHR15583:SF12">
    <property type="entry name" value="INTERLEUKIN-17 RECEPTOR C"/>
    <property type="match status" value="1"/>
</dbReference>
<sequence length="476" mass="53589">MSLLLESNALSFSSQVTVYAYMSNSGIRVNGWDLLLSNLPVCLSVPSFSTLIDPERREVMLQVAKEEDSPYQLEMCLQHEHNGMCRVQKSLPLHAVTPCMCFQVLILYLYRSLPELFQRNLWENVSVSVVRGQMNSGGAMLSWNLTAPCRVEAEVWPCQRDAGVDKDRCRELGDIRQHLSNDTWREIDRGHWVCILEHLIGLGNNFYLYFSFSARWWHWRWGLLVLVTLMLVGLAGMCLYFLHGKLKREGHVVLLSPPDVDNSVSELVCELGSSLRARGLSVSVDLWSRAELCSLGPLPWLHSQLQPLDSQGGRALLVLTQAAWKKAEDWGQQWDQHGQQRRDIAQGVEEEGEYKRLLQGLSSPYADVFSAALSCIKVDHQQGRAGKRFLLVHFEAHSAKPLSSERGLPELFQGLPLFHLPSQGQELLVQLAIGSKGPRAGIVGYLMKGFPHKCVVIGVENSWETVPLQQSSHPEA</sequence>
<evidence type="ECO:0000256" key="4">
    <source>
        <dbReference type="ARBA" id="ARBA00022989"/>
    </source>
</evidence>
<comment type="subcellular location">
    <subcellularLocation>
        <location evidence="1">Membrane</location>
        <topology evidence="1">Single-pass type I membrane protein</topology>
    </subcellularLocation>
</comment>
<accession>A0A8C7CX45</accession>
<organism evidence="10 11">
    <name type="scientific">Oncorhynchus kisutch</name>
    <name type="common">Coho salmon</name>
    <name type="synonym">Salmo kisutch</name>
    <dbReference type="NCBI Taxonomy" id="8019"/>
    <lineage>
        <taxon>Eukaryota</taxon>
        <taxon>Metazoa</taxon>
        <taxon>Chordata</taxon>
        <taxon>Craniata</taxon>
        <taxon>Vertebrata</taxon>
        <taxon>Euteleostomi</taxon>
        <taxon>Actinopterygii</taxon>
        <taxon>Neopterygii</taxon>
        <taxon>Teleostei</taxon>
        <taxon>Protacanthopterygii</taxon>
        <taxon>Salmoniformes</taxon>
        <taxon>Salmonidae</taxon>
        <taxon>Salmoninae</taxon>
        <taxon>Oncorhynchus</taxon>
    </lineage>
</organism>
<dbReference type="PROSITE" id="PS51534">
    <property type="entry name" value="SEFIR"/>
    <property type="match status" value="1"/>
</dbReference>
<dbReference type="Proteomes" id="UP000694557">
    <property type="component" value="Unassembled WGS sequence"/>
</dbReference>
<evidence type="ECO:0000313" key="11">
    <source>
        <dbReference type="Proteomes" id="UP000694557"/>
    </source>
</evidence>
<reference evidence="10" key="2">
    <citation type="submission" date="2025-09" db="UniProtKB">
        <authorList>
            <consortium name="Ensembl"/>
        </authorList>
    </citation>
    <scope>IDENTIFICATION</scope>
</reference>
<evidence type="ECO:0000259" key="9">
    <source>
        <dbReference type="PROSITE" id="PS51534"/>
    </source>
</evidence>
<evidence type="ECO:0000256" key="7">
    <source>
        <dbReference type="ARBA" id="ARBA00023180"/>
    </source>
</evidence>
<protein>
    <submittedName>
        <fullName evidence="10">Interleukin-17 receptor C</fullName>
    </submittedName>
</protein>
<reference evidence="10" key="1">
    <citation type="submission" date="2025-08" db="UniProtKB">
        <authorList>
            <consortium name="Ensembl"/>
        </authorList>
    </citation>
    <scope>IDENTIFICATION</scope>
</reference>
<evidence type="ECO:0000256" key="3">
    <source>
        <dbReference type="ARBA" id="ARBA00022729"/>
    </source>
</evidence>
<feature type="transmembrane region" description="Helical" evidence="8">
    <location>
        <begin position="221"/>
        <end position="242"/>
    </location>
</feature>
<dbReference type="GO" id="GO:0030368">
    <property type="term" value="F:interleukin-17 receptor activity"/>
    <property type="evidence" value="ECO:0007669"/>
    <property type="project" value="InterPro"/>
</dbReference>
<dbReference type="AlphaFoldDB" id="A0A8C7CX45"/>